<keyword evidence="2" id="KW-0472">Membrane</keyword>
<keyword evidence="2" id="KW-0812">Transmembrane</keyword>
<accession>A0A9D5HJK0</accession>
<feature type="compositionally biased region" description="Polar residues" evidence="1">
    <location>
        <begin position="168"/>
        <end position="179"/>
    </location>
</feature>
<evidence type="ECO:0000256" key="1">
    <source>
        <dbReference type="SAM" id="MobiDB-lite"/>
    </source>
</evidence>
<keyword evidence="4" id="KW-1185">Reference proteome</keyword>
<proteinExistence type="predicted"/>
<evidence type="ECO:0000256" key="2">
    <source>
        <dbReference type="SAM" id="Phobius"/>
    </source>
</evidence>
<feature type="transmembrane region" description="Helical" evidence="2">
    <location>
        <begin position="74"/>
        <end position="98"/>
    </location>
</feature>
<gene>
    <name evidence="3" type="ORF">J5N97_014212</name>
</gene>
<comment type="caution">
    <text evidence="3">The sequence shown here is derived from an EMBL/GenBank/DDBJ whole genome shotgun (WGS) entry which is preliminary data.</text>
</comment>
<protein>
    <submittedName>
        <fullName evidence="3">Uncharacterized protein</fullName>
    </submittedName>
</protein>
<feature type="region of interest" description="Disordered" evidence="1">
    <location>
        <begin position="152"/>
        <end position="186"/>
    </location>
</feature>
<evidence type="ECO:0000313" key="3">
    <source>
        <dbReference type="EMBL" id="KAJ0978738.1"/>
    </source>
</evidence>
<reference evidence="3" key="2">
    <citation type="journal article" date="2022" name="Hortic Res">
        <title>The genome of Dioscorea zingiberensis sheds light on the biosynthesis, origin and evolution of the medicinally important diosgenin saponins.</title>
        <authorList>
            <person name="Li Y."/>
            <person name="Tan C."/>
            <person name="Li Z."/>
            <person name="Guo J."/>
            <person name="Li S."/>
            <person name="Chen X."/>
            <person name="Wang C."/>
            <person name="Dai X."/>
            <person name="Yang H."/>
            <person name="Song W."/>
            <person name="Hou L."/>
            <person name="Xu J."/>
            <person name="Tong Z."/>
            <person name="Xu A."/>
            <person name="Yuan X."/>
            <person name="Wang W."/>
            <person name="Yang Q."/>
            <person name="Chen L."/>
            <person name="Sun Z."/>
            <person name="Wang K."/>
            <person name="Pan B."/>
            <person name="Chen J."/>
            <person name="Bao Y."/>
            <person name="Liu F."/>
            <person name="Qi X."/>
            <person name="Gang D.R."/>
            <person name="Wen J."/>
            <person name="Li J."/>
        </authorList>
    </citation>
    <scope>NUCLEOTIDE SEQUENCE</scope>
    <source>
        <strain evidence="3">Dzin_1.0</strain>
    </source>
</reference>
<dbReference type="OrthoDB" id="682251at2759"/>
<sequence length="186" mass="20338">MAMLFSSSPPWKPAIPSRTPARRRSPQSFLCCNLDSRVNASVLAWERSDHPGLLSHSSASPLVRDPKLLRGPELGLLSVLFVLSAIVASYFALAIVSFPASNAFRRLKVSIDKLTKVVSEEVPGTLSSLKLSGMEINDLTSELNNLRQRLSGKQYGKKERTNKHSSHGGRSNQVIPLSTDTDKLSV</sequence>
<keyword evidence="2" id="KW-1133">Transmembrane helix</keyword>
<name>A0A9D5HJK0_9LILI</name>
<organism evidence="3 4">
    <name type="scientific">Dioscorea zingiberensis</name>
    <dbReference type="NCBI Taxonomy" id="325984"/>
    <lineage>
        <taxon>Eukaryota</taxon>
        <taxon>Viridiplantae</taxon>
        <taxon>Streptophyta</taxon>
        <taxon>Embryophyta</taxon>
        <taxon>Tracheophyta</taxon>
        <taxon>Spermatophyta</taxon>
        <taxon>Magnoliopsida</taxon>
        <taxon>Liliopsida</taxon>
        <taxon>Dioscoreales</taxon>
        <taxon>Dioscoreaceae</taxon>
        <taxon>Dioscorea</taxon>
    </lineage>
</organism>
<dbReference type="EMBL" id="JAGGNH010000003">
    <property type="protein sequence ID" value="KAJ0978738.1"/>
    <property type="molecule type" value="Genomic_DNA"/>
</dbReference>
<reference evidence="3" key="1">
    <citation type="submission" date="2021-03" db="EMBL/GenBank/DDBJ databases">
        <authorList>
            <person name="Li Z."/>
            <person name="Yang C."/>
        </authorList>
    </citation>
    <scope>NUCLEOTIDE SEQUENCE</scope>
    <source>
        <strain evidence="3">Dzin_1.0</strain>
        <tissue evidence="3">Leaf</tissue>
    </source>
</reference>
<dbReference type="Proteomes" id="UP001085076">
    <property type="component" value="Miscellaneous, Linkage group lg03"/>
</dbReference>
<evidence type="ECO:0000313" key="4">
    <source>
        <dbReference type="Proteomes" id="UP001085076"/>
    </source>
</evidence>
<dbReference type="PANTHER" id="PTHR33825:SF4">
    <property type="entry name" value="OS05G0137600 PROTEIN"/>
    <property type="match status" value="1"/>
</dbReference>
<dbReference type="PANTHER" id="PTHR33825">
    <property type="entry name" value="CHITINASE-LIKE PROTEIN"/>
    <property type="match status" value="1"/>
</dbReference>
<dbReference type="AlphaFoldDB" id="A0A9D5HJK0"/>
<feature type="region of interest" description="Disordered" evidence="1">
    <location>
        <begin position="1"/>
        <end position="23"/>
    </location>
</feature>